<dbReference type="GO" id="GO:0008768">
    <property type="term" value="F:UDP-sugar diphosphatase activity"/>
    <property type="evidence" value="ECO:0007669"/>
    <property type="project" value="TreeGrafter"/>
</dbReference>
<dbReference type="InterPro" id="IPR029052">
    <property type="entry name" value="Metallo-depent_PP-like"/>
</dbReference>
<dbReference type="PRINTS" id="PR01607">
    <property type="entry name" value="APYRASEFAMLY"/>
</dbReference>
<feature type="domain" description="5'-Nucleotidase C-terminal" evidence="4">
    <location>
        <begin position="287"/>
        <end position="427"/>
    </location>
</feature>
<dbReference type="InterPro" id="IPR008334">
    <property type="entry name" value="5'-Nucleotdase_C"/>
</dbReference>
<dbReference type="GO" id="GO:0000166">
    <property type="term" value="F:nucleotide binding"/>
    <property type="evidence" value="ECO:0007669"/>
    <property type="project" value="UniProtKB-KW"/>
</dbReference>
<keyword evidence="2" id="KW-0547">Nucleotide-binding</keyword>
<dbReference type="STRING" id="471514.AN477_00400"/>
<dbReference type="InterPro" id="IPR004843">
    <property type="entry name" value="Calcineurin-like_PHP"/>
</dbReference>
<evidence type="ECO:0000259" key="3">
    <source>
        <dbReference type="Pfam" id="PF00149"/>
    </source>
</evidence>
<protein>
    <recommendedName>
        <fullName evidence="7">Metallophosphoesterase</fullName>
    </recommendedName>
</protein>
<accession>A0A0P9CJG2</accession>
<evidence type="ECO:0000256" key="1">
    <source>
        <dbReference type="ARBA" id="ARBA00022729"/>
    </source>
</evidence>
<dbReference type="OrthoDB" id="9793179at2"/>
<dbReference type="Pfam" id="PF00149">
    <property type="entry name" value="Metallophos"/>
    <property type="match status" value="1"/>
</dbReference>
<dbReference type="Proteomes" id="UP000050482">
    <property type="component" value="Unassembled WGS sequence"/>
</dbReference>
<comment type="similarity">
    <text evidence="2">Belongs to the 5'-nucleotidase family.</text>
</comment>
<keyword evidence="6" id="KW-1185">Reference proteome</keyword>
<reference evidence="5 6" key="1">
    <citation type="submission" date="2015-09" db="EMBL/GenBank/DDBJ databases">
        <title>Draft genome sequence of Alicyclobacillus ferrooxydans DSM 22381.</title>
        <authorList>
            <person name="Hemp J."/>
        </authorList>
    </citation>
    <scope>NUCLEOTIDE SEQUENCE [LARGE SCALE GENOMIC DNA]</scope>
    <source>
        <strain evidence="5 6">TC-34</strain>
    </source>
</reference>
<dbReference type="SUPFAM" id="SSF56300">
    <property type="entry name" value="Metallo-dependent phosphatases"/>
    <property type="match status" value="1"/>
</dbReference>
<dbReference type="Gene3D" id="3.90.780.10">
    <property type="entry name" value="5'-Nucleotidase, C-terminal domain"/>
    <property type="match status" value="1"/>
</dbReference>
<evidence type="ECO:0000313" key="6">
    <source>
        <dbReference type="Proteomes" id="UP000050482"/>
    </source>
</evidence>
<comment type="caution">
    <text evidence="5">The sequence shown here is derived from an EMBL/GenBank/DDBJ whole genome shotgun (WGS) entry which is preliminary data.</text>
</comment>
<keyword evidence="1" id="KW-0732">Signal</keyword>
<proteinExistence type="inferred from homology"/>
<dbReference type="PANTHER" id="PTHR11575">
    <property type="entry name" value="5'-NUCLEOTIDASE-RELATED"/>
    <property type="match status" value="1"/>
</dbReference>
<organism evidence="5 6">
    <name type="scientific">Alicyclobacillus ferrooxydans</name>
    <dbReference type="NCBI Taxonomy" id="471514"/>
    <lineage>
        <taxon>Bacteria</taxon>
        <taxon>Bacillati</taxon>
        <taxon>Bacillota</taxon>
        <taxon>Bacilli</taxon>
        <taxon>Bacillales</taxon>
        <taxon>Alicyclobacillaceae</taxon>
        <taxon>Alicyclobacillus</taxon>
    </lineage>
</organism>
<evidence type="ECO:0000259" key="4">
    <source>
        <dbReference type="Pfam" id="PF02872"/>
    </source>
</evidence>
<evidence type="ECO:0008006" key="7">
    <source>
        <dbReference type="Google" id="ProtNLM"/>
    </source>
</evidence>
<dbReference type="SUPFAM" id="SSF55816">
    <property type="entry name" value="5'-nucleotidase (syn. UDP-sugar hydrolase), C-terminal domain"/>
    <property type="match status" value="1"/>
</dbReference>
<name>A0A0P9CJG2_9BACL</name>
<dbReference type="GO" id="GO:0009166">
    <property type="term" value="P:nucleotide catabolic process"/>
    <property type="evidence" value="ECO:0007669"/>
    <property type="project" value="InterPro"/>
</dbReference>
<evidence type="ECO:0000256" key="2">
    <source>
        <dbReference type="RuleBase" id="RU362119"/>
    </source>
</evidence>
<evidence type="ECO:0000313" key="5">
    <source>
        <dbReference type="EMBL" id="KPV45465.1"/>
    </source>
</evidence>
<dbReference type="EMBL" id="LJCO01000008">
    <property type="protein sequence ID" value="KPV45465.1"/>
    <property type="molecule type" value="Genomic_DNA"/>
</dbReference>
<dbReference type="PANTHER" id="PTHR11575:SF23">
    <property type="entry name" value="5-NUCLEOTIDASE FAMILY PROTEIN"/>
    <property type="match status" value="1"/>
</dbReference>
<gene>
    <name evidence="5" type="ORF">AN477_00400</name>
</gene>
<sequence length="478" mass="52320">MKVHILHANDVHSQLENHMRVGCALRTLRSSLESQGEPVLTFDIGDVMDRVRPETEASLGQVNAALLRALGVDAWVFGNNEGLTVPVDGWAELVQNSGALVFGTNIRDSTGSPLPYFTDLKMYDVCGLKLGVFGVTPNYAKPYEYLGVHVLDPVTEADRAVRTLRRMGAHVVVVLSHLGLRADRNLATTVPGIDVILGGHTHHFMDEPVYEGRTAIFQVGKHAIAFGHTTLTIDDDTKELLAVTGSAIQPATGDPLDSSMEQALNAYLPEIRGRLDESVCELDKPLQTSLERESTFANLLAGVLWEAYPSDLGFVVSGLLNASLLAGEVKRRHLHGACQTPTRPIRLTLTGRQLWNVFERGLQPEITAARGFGFGFRGSSVGGLGFANVHVTGQVKPAGDVRLEEVRIGDQPIDLDKFYRVTTCEYLWLSSVFPEVQQGTDVEIPPPLLRDLLMRHIGDKNIQSDAGLQRVHLSFEQV</sequence>
<dbReference type="Pfam" id="PF02872">
    <property type="entry name" value="5_nucleotid_C"/>
    <property type="match status" value="1"/>
</dbReference>
<dbReference type="AlphaFoldDB" id="A0A0P9CJG2"/>
<feature type="domain" description="Calcineurin-like phosphoesterase" evidence="3">
    <location>
        <begin position="4"/>
        <end position="203"/>
    </location>
</feature>
<dbReference type="RefSeq" id="WP_054967212.1">
    <property type="nucleotide sequence ID" value="NZ_LJCO01000008.1"/>
</dbReference>
<dbReference type="PATRIC" id="fig|471514.4.peg.46"/>
<dbReference type="GO" id="GO:0030288">
    <property type="term" value="C:outer membrane-bounded periplasmic space"/>
    <property type="evidence" value="ECO:0007669"/>
    <property type="project" value="TreeGrafter"/>
</dbReference>
<dbReference type="GO" id="GO:0008253">
    <property type="term" value="F:5'-nucleotidase activity"/>
    <property type="evidence" value="ECO:0007669"/>
    <property type="project" value="TreeGrafter"/>
</dbReference>
<keyword evidence="2" id="KW-0378">Hydrolase</keyword>
<dbReference type="Gene3D" id="3.60.21.10">
    <property type="match status" value="1"/>
</dbReference>
<dbReference type="InterPro" id="IPR006179">
    <property type="entry name" value="5_nucleotidase/apyrase"/>
</dbReference>
<dbReference type="InterPro" id="IPR036907">
    <property type="entry name" value="5'-Nucleotdase_C_sf"/>
</dbReference>